<dbReference type="OrthoDB" id="9804204at2"/>
<protein>
    <submittedName>
        <fullName evidence="2">L,D-peptidoglycan transpeptidase YkuD, ErfK/YbiS/YcfS/YnhG family</fullName>
    </submittedName>
</protein>
<dbReference type="Proteomes" id="UP000241788">
    <property type="component" value="Unassembled WGS sequence"/>
</dbReference>
<accession>A0A1N6PL33</accession>
<dbReference type="STRING" id="1604334.SAMN05421546_0655"/>
<feature type="signal peptide" evidence="1">
    <location>
        <begin position="1"/>
        <end position="21"/>
    </location>
</feature>
<organism evidence="2 3">
    <name type="scientific">Solilutibacter tolerans</name>
    <dbReference type="NCBI Taxonomy" id="1604334"/>
    <lineage>
        <taxon>Bacteria</taxon>
        <taxon>Pseudomonadati</taxon>
        <taxon>Pseudomonadota</taxon>
        <taxon>Gammaproteobacteria</taxon>
        <taxon>Lysobacterales</taxon>
        <taxon>Lysobacteraceae</taxon>
        <taxon>Solilutibacter</taxon>
    </lineage>
</organism>
<dbReference type="EMBL" id="FTLW01000001">
    <property type="protein sequence ID" value="SIQ05016.1"/>
    <property type="molecule type" value="Genomic_DNA"/>
</dbReference>
<sequence>MPRLQNLLTTATAVIALSACANTPSMSTAPNLPWSNANQMIVVTSADWNNVRGTLRRFERSGEDWLQVGNAEPVMLGRSGIAWGMGLHPAQSDGPQKREGDGRNPAGVFAIGPAFGYSATAETSLNYLPMQATSWCMDVPASPLYNQIVDSRNVGEQAVEGSSERMRLDLQTKGDDRYKLGFVIQHNPQNVRGMGSCIFAHLWGNPDKTTAGCTAMNELVMREALAWLKPAARPVFVQLTDADYDARQAAWQLPARTDFR</sequence>
<evidence type="ECO:0000313" key="3">
    <source>
        <dbReference type="Proteomes" id="UP000241788"/>
    </source>
</evidence>
<dbReference type="PROSITE" id="PS51257">
    <property type="entry name" value="PROKAR_LIPOPROTEIN"/>
    <property type="match status" value="1"/>
</dbReference>
<keyword evidence="3" id="KW-1185">Reference proteome</keyword>
<feature type="chain" id="PRO_5012975361" evidence="1">
    <location>
        <begin position="22"/>
        <end position="260"/>
    </location>
</feature>
<dbReference type="PANTHER" id="PTHR38589:SF1">
    <property type="entry name" value="BLR0621 PROTEIN"/>
    <property type="match status" value="1"/>
</dbReference>
<reference evidence="3" key="1">
    <citation type="submission" date="2017-01" db="EMBL/GenBank/DDBJ databases">
        <authorList>
            <person name="Varghese N."/>
            <person name="Submissions S."/>
        </authorList>
    </citation>
    <scope>NUCLEOTIDE SEQUENCE [LARGE SCALE GENOMIC DNA]</scope>
    <source>
        <strain evidence="3">UM1</strain>
    </source>
</reference>
<proteinExistence type="predicted"/>
<gene>
    <name evidence="2" type="ORF">SAMN05421546_0655</name>
</gene>
<name>A0A1N6PL33_9GAMM</name>
<evidence type="ECO:0000256" key="1">
    <source>
        <dbReference type="SAM" id="SignalP"/>
    </source>
</evidence>
<dbReference type="AlphaFoldDB" id="A0A1N6PL33"/>
<evidence type="ECO:0000313" key="2">
    <source>
        <dbReference type="EMBL" id="SIQ05016.1"/>
    </source>
</evidence>
<keyword evidence="1" id="KW-0732">Signal</keyword>
<dbReference type="PANTHER" id="PTHR38589">
    <property type="entry name" value="BLR0621 PROTEIN"/>
    <property type="match status" value="1"/>
</dbReference>